<keyword evidence="3" id="KW-0378">Hydrolase</keyword>
<dbReference type="InterPro" id="IPR029016">
    <property type="entry name" value="GAF-like_dom_sf"/>
</dbReference>
<dbReference type="eggNOG" id="COG2203">
    <property type="taxonomic scope" value="Bacteria"/>
</dbReference>
<dbReference type="STRING" id="580340.Tlie_1276"/>
<name>G7V620_THELD</name>
<keyword evidence="1" id="KW-0812">Transmembrane</keyword>
<dbReference type="PROSITE" id="PS51832">
    <property type="entry name" value="HD_GYP"/>
    <property type="match status" value="1"/>
</dbReference>
<keyword evidence="4" id="KW-1185">Reference proteome</keyword>
<evidence type="ECO:0000259" key="2">
    <source>
        <dbReference type="PROSITE" id="PS51832"/>
    </source>
</evidence>
<feature type="transmembrane region" description="Helical" evidence="1">
    <location>
        <begin position="222"/>
        <end position="252"/>
    </location>
</feature>
<dbReference type="Proteomes" id="UP000005868">
    <property type="component" value="Chromosome"/>
</dbReference>
<dbReference type="SUPFAM" id="SSF55781">
    <property type="entry name" value="GAF domain-like"/>
    <property type="match status" value="1"/>
</dbReference>
<dbReference type="SMART" id="SM00471">
    <property type="entry name" value="HDc"/>
    <property type="match status" value="1"/>
</dbReference>
<dbReference type="Gene3D" id="1.10.3210.10">
    <property type="entry name" value="Hypothetical protein af1432"/>
    <property type="match status" value="1"/>
</dbReference>
<evidence type="ECO:0000313" key="3">
    <source>
        <dbReference type="EMBL" id="AER67007.1"/>
    </source>
</evidence>
<sequence length="714" mass="80923">MSIRKLFTVAIGFLVLIIFGNLVLNYYAQIKWKYNQLDRTMSSELDGISQQIDKELSLLKNSIFTNGDSNAATFSTAFNFSLKEETRLSDFWESHDKSSPLAEGYAIYRVPRKGKDNTFLLWRHPEGRILTWAMEPNFQWLRRTLHLSDNKEFLIFVGPGGEVLWKSPSYFLKGTENLHGPIIYNVKGPWFKDLNGRLYWGKYSPIMGGSVRLYVLIPLRRFFYLLCGNILSMAAFDVSLLIIIVGIGFLVFKYVLAPMEEITVLASDMQDKLFAATTPKDLSITVSKVARGVREIISRSKLEEVGILCQALSSALQSYVYQQEKLLASGEKMAELNKTLQATNEALITRDRAWRRIIEISKTVTMTTGFNKGLGRIADIIREVTGASEVVISKKEGNEYLPYTESGYGVKLSDVKRSLDLRLKDASFKEDKVLWIEDVYTDPLSLAMGAPVKSEAIFPVFHLGRPVGVIYLGWAKPKKESQEVLDLLLPIASYIGGMIDSKSALQGLRQSYQYMVERIQTITSIFHEETSAHLERVEKYCFLLAKSLSLPADQVEDIALFSRLHDIGKMKVPLDLLTKRDALAEEEFDIIKKHTIWGAEILGDAPWLRIGRAICLYHHEKWDGSGYPYGLAGEDIPVEARVVALADTYDALRSRRAYKEPLSHEKACEIITKGDGRIEPFHFDPTLLSLFVEIEQSFDEIYNSFEEPEGVISL</sequence>
<dbReference type="Gene3D" id="3.30.450.40">
    <property type="match status" value="1"/>
</dbReference>
<dbReference type="KEGG" id="tli:Tlie_1276"/>
<dbReference type="eggNOG" id="COG3437">
    <property type="taxonomic scope" value="Bacteria"/>
</dbReference>
<dbReference type="GO" id="GO:0016787">
    <property type="term" value="F:hydrolase activity"/>
    <property type="evidence" value="ECO:0007669"/>
    <property type="project" value="UniProtKB-KW"/>
</dbReference>
<accession>G7V620</accession>
<dbReference type="PANTHER" id="PTHR45228:SF8">
    <property type="entry name" value="TWO-COMPONENT RESPONSE REGULATOR-RELATED"/>
    <property type="match status" value="1"/>
</dbReference>
<feature type="transmembrane region" description="Helical" evidence="1">
    <location>
        <begin position="6"/>
        <end position="27"/>
    </location>
</feature>
<dbReference type="HOGENOM" id="CLU_023162_0_0_0"/>
<evidence type="ECO:0000313" key="4">
    <source>
        <dbReference type="Proteomes" id="UP000005868"/>
    </source>
</evidence>
<dbReference type="SUPFAM" id="SSF109604">
    <property type="entry name" value="HD-domain/PDEase-like"/>
    <property type="match status" value="1"/>
</dbReference>
<gene>
    <name evidence="3" type="ordered locus">Tlie_1276</name>
</gene>
<feature type="domain" description="HD-GYP" evidence="2">
    <location>
        <begin position="508"/>
        <end position="707"/>
    </location>
</feature>
<keyword evidence="1" id="KW-0472">Membrane</keyword>
<reference evidence="3 4" key="2">
    <citation type="journal article" date="2012" name="Stand. Genomic Sci.">
        <title>Genome sequence of the moderately thermophilic, amino-acid-degrading and sulfur-reducing bacterium Thermovirga lienii type strain (Cas60314(T)).</title>
        <authorList>
            <person name="Goker M."/>
            <person name="Saunders E."/>
            <person name="Lapidus A."/>
            <person name="Nolan M."/>
            <person name="Lucas S."/>
            <person name="Hammon N."/>
            <person name="Deshpande S."/>
            <person name="Cheng J.F."/>
            <person name="Han C."/>
            <person name="Tapia R."/>
            <person name="Goodwin L.A."/>
            <person name="Pitluck S."/>
            <person name="Liolios K."/>
            <person name="Mavromatis K."/>
            <person name="Pagani I."/>
            <person name="Ivanova N."/>
            <person name="Mikhailova N."/>
            <person name="Pati A."/>
            <person name="Chen A."/>
            <person name="Palaniappan K."/>
            <person name="Land M."/>
            <person name="Chang Y.J."/>
            <person name="Jeffries C.D."/>
            <person name="Brambilla E.M."/>
            <person name="Rohde M."/>
            <person name="Spring S."/>
            <person name="Detter J.C."/>
            <person name="Woyke T."/>
            <person name="Bristow J."/>
            <person name="Eisen J.A."/>
            <person name="Markowitz V."/>
            <person name="Hugenholtz P."/>
            <person name="Kyrpides N.C."/>
            <person name="Klenk H.P."/>
        </authorList>
    </citation>
    <scope>NUCLEOTIDE SEQUENCE [LARGE SCALE GENOMIC DNA]</scope>
    <source>
        <strain evidence="4">ATCC BAA-1197 / DSM 17291 / Cas60314</strain>
    </source>
</reference>
<dbReference type="EMBL" id="CP003096">
    <property type="protein sequence ID" value="AER67007.1"/>
    <property type="molecule type" value="Genomic_DNA"/>
</dbReference>
<protein>
    <submittedName>
        <fullName evidence="3">Metal dependent phosphohydrolase</fullName>
    </submittedName>
</protein>
<reference evidence="4" key="1">
    <citation type="submission" date="2011-10" db="EMBL/GenBank/DDBJ databases">
        <title>The complete genome of chromosome of Thermovirga lienii DSM 17291.</title>
        <authorList>
            <consortium name="US DOE Joint Genome Institute (JGI-PGF)"/>
            <person name="Lucas S."/>
            <person name="Copeland A."/>
            <person name="Lapidus A."/>
            <person name="Glavina del Rio T."/>
            <person name="Dalin E."/>
            <person name="Tice H."/>
            <person name="Bruce D."/>
            <person name="Goodwin L."/>
            <person name="Pitluck S."/>
            <person name="Peters L."/>
            <person name="Mikhailova N."/>
            <person name="Saunders E."/>
            <person name="Kyrpides N."/>
            <person name="Mavromatis K."/>
            <person name="Ivanova N."/>
            <person name="Last F.I."/>
            <person name="Brettin T."/>
            <person name="Detter J.C."/>
            <person name="Han C."/>
            <person name="Larimer F."/>
            <person name="Land M."/>
            <person name="Hauser L."/>
            <person name="Markowitz V."/>
            <person name="Cheng J.-F."/>
            <person name="Hugenholtz P."/>
            <person name="Woyke T."/>
            <person name="Wu D."/>
            <person name="Spring S."/>
            <person name="Schroeder M."/>
            <person name="Brambilla E.-M."/>
            <person name="Klenk H.-P."/>
            <person name="Eisen J.A."/>
        </authorList>
    </citation>
    <scope>NUCLEOTIDE SEQUENCE [LARGE SCALE GENOMIC DNA]</scope>
    <source>
        <strain evidence="4">ATCC BAA-1197 / DSM 17291 / Cas60314</strain>
    </source>
</reference>
<organism evidence="3 4">
    <name type="scientific">Thermovirga lienii (strain ATCC BAA-1197 / DSM 17291 / Cas60314)</name>
    <dbReference type="NCBI Taxonomy" id="580340"/>
    <lineage>
        <taxon>Bacteria</taxon>
        <taxon>Thermotogati</taxon>
        <taxon>Synergistota</taxon>
        <taxon>Synergistia</taxon>
        <taxon>Synergistales</taxon>
        <taxon>Thermovirgaceae</taxon>
        <taxon>Thermovirga</taxon>
    </lineage>
</organism>
<dbReference type="CDD" id="cd00077">
    <property type="entry name" value="HDc"/>
    <property type="match status" value="1"/>
</dbReference>
<dbReference type="InterPro" id="IPR052020">
    <property type="entry name" value="Cyclic_di-GMP/3'3'-cGAMP_PDE"/>
</dbReference>
<evidence type="ECO:0000256" key="1">
    <source>
        <dbReference type="SAM" id="Phobius"/>
    </source>
</evidence>
<dbReference type="PANTHER" id="PTHR45228">
    <property type="entry name" value="CYCLIC DI-GMP PHOSPHODIESTERASE TM_0186-RELATED"/>
    <property type="match status" value="1"/>
</dbReference>
<keyword evidence="1" id="KW-1133">Transmembrane helix</keyword>
<dbReference type="InterPro" id="IPR037522">
    <property type="entry name" value="HD_GYP_dom"/>
</dbReference>
<dbReference type="AlphaFoldDB" id="G7V620"/>
<dbReference type="Pfam" id="PF13487">
    <property type="entry name" value="HD_5"/>
    <property type="match status" value="1"/>
</dbReference>
<dbReference type="InterPro" id="IPR003607">
    <property type="entry name" value="HD/PDEase_dom"/>
</dbReference>
<dbReference type="OrthoDB" id="5162at2"/>
<proteinExistence type="predicted"/>